<dbReference type="GO" id="GO:0017089">
    <property type="term" value="F:glycolipid transfer activity"/>
    <property type="evidence" value="ECO:0007669"/>
    <property type="project" value="TreeGrafter"/>
</dbReference>
<proteinExistence type="predicted"/>
<dbReference type="GO" id="GO:0015920">
    <property type="term" value="P:lipopolysaccharide transport"/>
    <property type="evidence" value="ECO:0007669"/>
    <property type="project" value="TreeGrafter"/>
</dbReference>
<dbReference type="Gene3D" id="2.60.450.10">
    <property type="entry name" value="Lipopolysaccharide (LPS) transport protein A like domain"/>
    <property type="match status" value="1"/>
</dbReference>
<sequence length="245" mass="26961">MRYVRFSAFLVLLALFAVSPLFAEDLELTSDKMRYESESGDFWADGNVKVTRGTIMATSKTADGNMNRQVFTMKGGVHVFGAWQNDKVDMKGQTLSGVFAEPQEYIFDGGVKGFWGSRQVDADMLRMKGDYFWGTKLRRYADTKEGYVLVCDALEGKLENGAISEFTAAGNVYFLSTPKQGDPTEIRGSKAVYSKARGTLVVSGGVTAVQAARSLKSETLIFFPDRNRVEATGKPQLIFKTGGSK</sequence>
<evidence type="ECO:0000313" key="3">
    <source>
        <dbReference type="EMBL" id="TDY60197.1"/>
    </source>
</evidence>
<dbReference type="AlphaFoldDB" id="A0A4R8M850"/>
<evidence type="ECO:0000256" key="2">
    <source>
        <dbReference type="SAM" id="SignalP"/>
    </source>
</evidence>
<evidence type="ECO:0000313" key="4">
    <source>
        <dbReference type="Proteomes" id="UP000295066"/>
    </source>
</evidence>
<name>A0A4R8M850_9BACT</name>
<feature type="chain" id="PRO_5021011725" description="OstA-like protein" evidence="2">
    <location>
        <begin position="24"/>
        <end position="245"/>
    </location>
</feature>
<dbReference type="EMBL" id="SORI01000009">
    <property type="protein sequence ID" value="TDY60197.1"/>
    <property type="molecule type" value="Genomic_DNA"/>
</dbReference>
<dbReference type="PANTHER" id="PTHR36504">
    <property type="entry name" value="LIPOPOLYSACCHARIDE EXPORT SYSTEM PROTEIN LPTA"/>
    <property type="match status" value="1"/>
</dbReference>
<evidence type="ECO:0008006" key="5">
    <source>
        <dbReference type="Google" id="ProtNLM"/>
    </source>
</evidence>
<keyword evidence="1 2" id="KW-0732">Signal</keyword>
<dbReference type="PANTHER" id="PTHR36504:SF1">
    <property type="entry name" value="LIPOPOLYSACCHARIDE EXPORT SYSTEM PROTEIN LPTA"/>
    <property type="match status" value="1"/>
</dbReference>
<feature type="signal peptide" evidence="2">
    <location>
        <begin position="1"/>
        <end position="23"/>
    </location>
</feature>
<reference evidence="3 4" key="1">
    <citation type="submission" date="2019-03" db="EMBL/GenBank/DDBJ databases">
        <title>Genomic Encyclopedia of Type Strains, Phase IV (KMG-IV): sequencing the most valuable type-strain genomes for metagenomic binning, comparative biology and taxonomic classification.</title>
        <authorList>
            <person name="Goeker M."/>
        </authorList>
    </citation>
    <scope>NUCLEOTIDE SEQUENCE [LARGE SCALE GENOMIC DNA]</scope>
    <source>
        <strain evidence="3 4">DSM 25964</strain>
    </source>
</reference>
<comment type="caution">
    <text evidence="3">The sequence shown here is derived from an EMBL/GenBank/DDBJ whole genome shotgun (WGS) entry which is preliminary data.</text>
</comment>
<dbReference type="GO" id="GO:0030288">
    <property type="term" value="C:outer membrane-bounded periplasmic space"/>
    <property type="evidence" value="ECO:0007669"/>
    <property type="project" value="TreeGrafter"/>
</dbReference>
<dbReference type="GO" id="GO:0009279">
    <property type="term" value="C:cell outer membrane"/>
    <property type="evidence" value="ECO:0007669"/>
    <property type="project" value="TreeGrafter"/>
</dbReference>
<gene>
    <name evidence="3" type="ORF">C8D99_10953</name>
</gene>
<dbReference type="Proteomes" id="UP000295066">
    <property type="component" value="Unassembled WGS sequence"/>
</dbReference>
<dbReference type="OrthoDB" id="3939at2"/>
<dbReference type="RefSeq" id="WP_133957658.1">
    <property type="nucleotide sequence ID" value="NZ_SORI01000009.1"/>
</dbReference>
<evidence type="ECO:0000256" key="1">
    <source>
        <dbReference type="ARBA" id="ARBA00022729"/>
    </source>
</evidence>
<protein>
    <recommendedName>
        <fullName evidence="5">OstA-like protein</fullName>
    </recommendedName>
</protein>
<accession>A0A4R8M850</accession>
<keyword evidence="4" id="KW-1185">Reference proteome</keyword>
<organism evidence="3 4">
    <name type="scientific">Aminivibrio pyruvatiphilus</name>
    <dbReference type="NCBI Taxonomy" id="1005740"/>
    <lineage>
        <taxon>Bacteria</taxon>
        <taxon>Thermotogati</taxon>
        <taxon>Synergistota</taxon>
        <taxon>Synergistia</taxon>
        <taxon>Synergistales</taxon>
        <taxon>Aminobacteriaceae</taxon>
        <taxon>Aminivibrio</taxon>
    </lineage>
</organism>
<dbReference type="InterPro" id="IPR052037">
    <property type="entry name" value="LPS_export_LptA"/>
</dbReference>